<feature type="domain" description="HMA" evidence="1">
    <location>
        <begin position="2"/>
        <end position="67"/>
    </location>
</feature>
<dbReference type="RefSeq" id="WP_031390601.1">
    <property type="nucleotide sequence ID" value="NZ_JPNB01000001.1"/>
</dbReference>
<keyword evidence="3" id="KW-1185">Reference proteome</keyword>
<dbReference type="PROSITE" id="PS50846">
    <property type="entry name" value="HMA_2"/>
    <property type="match status" value="1"/>
</dbReference>
<name>A0A4R1R134_9FIRM</name>
<accession>A0A4R1R134</accession>
<dbReference type="Pfam" id="PF00403">
    <property type="entry name" value="HMA"/>
    <property type="match status" value="1"/>
</dbReference>
<dbReference type="Proteomes" id="UP000295718">
    <property type="component" value="Unassembled WGS sequence"/>
</dbReference>
<dbReference type="EMBL" id="SLUO01000005">
    <property type="protein sequence ID" value="TCL59024.1"/>
    <property type="molecule type" value="Genomic_DNA"/>
</dbReference>
<evidence type="ECO:0000259" key="1">
    <source>
        <dbReference type="PROSITE" id="PS50846"/>
    </source>
</evidence>
<organism evidence="2 3">
    <name type="scientific">Kineothrix alysoides</name>
    <dbReference type="NCBI Taxonomy" id="1469948"/>
    <lineage>
        <taxon>Bacteria</taxon>
        <taxon>Bacillati</taxon>
        <taxon>Bacillota</taxon>
        <taxon>Clostridia</taxon>
        <taxon>Lachnospirales</taxon>
        <taxon>Lachnospiraceae</taxon>
        <taxon>Kineothrix</taxon>
    </lineage>
</organism>
<dbReference type="OrthoDB" id="9813965at2"/>
<protein>
    <submittedName>
        <fullName evidence="2">Copper chaperone CopZ</fullName>
    </submittedName>
</protein>
<reference evidence="2 3" key="1">
    <citation type="submission" date="2019-03" db="EMBL/GenBank/DDBJ databases">
        <title>Genomic Encyclopedia of Type Strains, Phase IV (KMG-IV): sequencing the most valuable type-strain genomes for metagenomic binning, comparative biology and taxonomic classification.</title>
        <authorList>
            <person name="Goeker M."/>
        </authorList>
    </citation>
    <scope>NUCLEOTIDE SEQUENCE [LARGE SCALE GENOMIC DNA]</scope>
    <source>
        <strain evidence="2 3">DSM 100556</strain>
    </source>
</reference>
<dbReference type="InterPro" id="IPR006121">
    <property type="entry name" value="HMA_dom"/>
</dbReference>
<dbReference type="SUPFAM" id="SSF55008">
    <property type="entry name" value="HMA, heavy metal-associated domain"/>
    <property type="match status" value="1"/>
</dbReference>
<dbReference type="Gene3D" id="3.30.70.100">
    <property type="match status" value="1"/>
</dbReference>
<dbReference type="STRING" id="1469948.GCA_000732725_01905"/>
<gene>
    <name evidence="2" type="ORF">EDD76_105200</name>
</gene>
<evidence type="ECO:0000313" key="3">
    <source>
        <dbReference type="Proteomes" id="UP000295718"/>
    </source>
</evidence>
<dbReference type="GO" id="GO:0046872">
    <property type="term" value="F:metal ion binding"/>
    <property type="evidence" value="ECO:0007669"/>
    <property type="project" value="InterPro"/>
</dbReference>
<dbReference type="CDD" id="cd00371">
    <property type="entry name" value="HMA"/>
    <property type="match status" value="1"/>
</dbReference>
<proteinExistence type="predicted"/>
<dbReference type="AlphaFoldDB" id="A0A4R1R134"/>
<dbReference type="InterPro" id="IPR036163">
    <property type="entry name" value="HMA_dom_sf"/>
</dbReference>
<comment type="caution">
    <text evidence="2">The sequence shown here is derived from an EMBL/GenBank/DDBJ whole genome shotgun (WGS) entry which is preliminary data.</text>
</comment>
<sequence>MIEITIKIEGMQCGMCEAHLNDAVRGAFSVKKVTSSHSKGRMVILAEQDIDEEKLKSVIENTGYQAVAVDKAPYEKKRIFSALRK</sequence>
<evidence type="ECO:0000313" key="2">
    <source>
        <dbReference type="EMBL" id="TCL59024.1"/>
    </source>
</evidence>